<dbReference type="InterPro" id="IPR012171">
    <property type="entry name" value="Fatty_acid_desaturase"/>
</dbReference>
<keyword evidence="1" id="KW-1133">Transmembrane helix</keyword>
<keyword evidence="1" id="KW-0472">Membrane</keyword>
<evidence type="ECO:0000313" key="3">
    <source>
        <dbReference type="EMBL" id="CDO60410.1"/>
    </source>
</evidence>
<dbReference type="Pfam" id="PF00487">
    <property type="entry name" value="FA_desaturase"/>
    <property type="match status" value="1"/>
</dbReference>
<name>X5MMG8_9HYPH</name>
<dbReference type="PANTHER" id="PTHR19353">
    <property type="entry name" value="FATTY ACID DESATURASE 2"/>
    <property type="match status" value="1"/>
</dbReference>
<keyword evidence="4" id="KW-1185">Reference proteome</keyword>
<keyword evidence="1" id="KW-0812">Transmembrane</keyword>
<dbReference type="GO" id="GO:0008610">
    <property type="term" value="P:lipid biosynthetic process"/>
    <property type="evidence" value="ECO:0007669"/>
    <property type="project" value="UniProtKB-ARBA"/>
</dbReference>
<protein>
    <submittedName>
        <fullName evidence="3">Fatty acid desaturase family protein</fullName>
    </submittedName>
</protein>
<evidence type="ECO:0000313" key="4">
    <source>
        <dbReference type="Proteomes" id="UP000032160"/>
    </source>
</evidence>
<reference evidence="3 4" key="1">
    <citation type="journal article" date="2014" name="Front. Genet.">
        <title>Genome and metabolic network of "Candidatus Phaeomarinobacter ectocarpi" Ec32, a new candidate genus of Alphaproteobacteria frequently associated with brown algae.</title>
        <authorList>
            <person name="Dittami S.M."/>
            <person name="Barbeyron T."/>
            <person name="Boyen C."/>
            <person name="Cambefort J."/>
            <person name="Collet G."/>
            <person name="Delage L."/>
            <person name="Gobet A."/>
            <person name="Groisillier A."/>
            <person name="Leblanc C."/>
            <person name="Michel G."/>
            <person name="Scornet D."/>
            <person name="Siegel A."/>
            <person name="Tapia J.E."/>
            <person name="Tonon T."/>
        </authorList>
    </citation>
    <scope>NUCLEOTIDE SEQUENCE [LARGE SCALE GENOMIC DNA]</scope>
    <source>
        <strain evidence="3 4">Ec32</strain>
    </source>
</reference>
<dbReference type="CDD" id="cd03510">
    <property type="entry name" value="Rhizobitoxine-FADS-like"/>
    <property type="match status" value="1"/>
</dbReference>
<accession>X5MMG8</accession>
<dbReference type="RefSeq" id="WP_043948467.1">
    <property type="nucleotide sequence ID" value="NZ_HG966617.1"/>
</dbReference>
<dbReference type="OrthoDB" id="9792534at2"/>
<dbReference type="STRING" id="1458461.BN1012_Phect2197"/>
<dbReference type="PATRIC" id="fig|1458461.3.peg.2202"/>
<feature type="domain" description="Fatty acid desaturase" evidence="2">
    <location>
        <begin position="49"/>
        <end position="282"/>
    </location>
</feature>
<sequence length="344" mass="39434">MINPLDLLTEQQLAEVKERSDLKGIWVVAFSWMLIFGAMAMFAIWPNPLTFIAAVIIIGTRQLGLAIGMHDGAHGVLTKSPSLNMFLSQWLCAYPMLAETMSYRRYHLTHHMNTQQENDPDLILSKPFPITRKSFRRKFIRDITGQTGYQQRKAQILNALGDPSLPWDKRIDRFAAKLGPAAFTNLVLFSILALAGQWYLYFLLWVLPMLTWHQAVTRIRNIAEHAMVPDDSDPFRNARTTKANWFMRLVLAPGYVNYHVEHHLFMWVPCYNLPKLHKYLLANGHGDKMEIKDSYFDVIKMATSRSDDEDRPGEMVHNARTRRVSGIISEGFDEVDTSAKPNAA</sequence>
<dbReference type="EMBL" id="HG966617">
    <property type="protein sequence ID" value="CDO60410.1"/>
    <property type="molecule type" value="Genomic_DNA"/>
</dbReference>
<evidence type="ECO:0000256" key="1">
    <source>
        <dbReference type="SAM" id="Phobius"/>
    </source>
</evidence>
<feature type="transmembrane region" description="Helical" evidence="1">
    <location>
        <begin position="174"/>
        <end position="192"/>
    </location>
</feature>
<dbReference type="PANTHER" id="PTHR19353:SF19">
    <property type="entry name" value="DELTA(5) FATTY ACID DESATURASE C-RELATED"/>
    <property type="match status" value="1"/>
</dbReference>
<evidence type="ECO:0000259" key="2">
    <source>
        <dbReference type="Pfam" id="PF00487"/>
    </source>
</evidence>
<proteinExistence type="predicted"/>
<dbReference type="HOGENOM" id="CLU_052920_2_0_5"/>
<dbReference type="GO" id="GO:0016020">
    <property type="term" value="C:membrane"/>
    <property type="evidence" value="ECO:0007669"/>
    <property type="project" value="TreeGrafter"/>
</dbReference>
<dbReference type="GO" id="GO:0016717">
    <property type="term" value="F:oxidoreductase activity, acting on paired donors, with oxidation of a pair of donors resulting in the reduction of molecular oxygen to two molecules of water"/>
    <property type="evidence" value="ECO:0007669"/>
    <property type="project" value="TreeGrafter"/>
</dbReference>
<gene>
    <name evidence="3" type="ORF">BN1012_Phect2197</name>
</gene>
<dbReference type="KEGG" id="pect:BN1012_Phect2197"/>
<dbReference type="AlphaFoldDB" id="X5MMG8"/>
<dbReference type="Proteomes" id="UP000032160">
    <property type="component" value="Chromosome I"/>
</dbReference>
<organism evidence="3 4">
    <name type="scientific">Candidatus Phaeomarinibacter ectocarpi</name>
    <dbReference type="NCBI Taxonomy" id="1458461"/>
    <lineage>
        <taxon>Bacteria</taxon>
        <taxon>Pseudomonadati</taxon>
        <taxon>Pseudomonadota</taxon>
        <taxon>Alphaproteobacteria</taxon>
        <taxon>Hyphomicrobiales</taxon>
        <taxon>Parvibaculaceae</taxon>
        <taxon>Candidatus Phaeomarinibacter</taxon>
    </lineage>
</organism>
<dbReference type="InterPro" id="IPR005804">
    <property type="entry name" value="FA_desaturase_dom"/>
</dbReference>
<feature type="transmembrane region" description="Helical" evidence="1">
    <location>
        <begin position="25"/>
        <end position="45"/>
    </location>
</feature>